<dbReference type="Proteomes" id="UP001359485">
    <property type="component" value="Unassembled WGS sequence"/>
</dbReference>
<proteinExistence type="predicted"/>
<sequence>MDSDRYVLIWTVQIERQNTLSGAFHDQLHSGAVHSGASGPGVMAWNRMMGRLQHIYITRKFPSQNDWQHKPIVLEMIPILELRLSYMSYKFYTSEAKVTDGYLRFVSDELFDYPEPITCCQSRAPPYFISLTNSDVHLVVDPSSTAQPCATVPPTRILFT</sequence>
<gene>
    <name evidence="1" type="ORF">RUM44_003502</name>
</gene>
<evidence type="ECO:0000313" key="2">
    <source>
        <dbReference type="Proteomes" id="UP001359485"/>
    </source>
</evidence>
<protein>
    <submittedName>
        <fullName evidence="1">Uncharacterized protein</fullName>
    </submittedName>
</protein>
<comment type="caution">
    <text evidence="1">The sequence shown here is derived from an EMBL/GenBank/DDBJ whole genome shotgun (WGS) entry which is preliminary data.</text>
</comment>
<organism evidence="1 2">
    <name type="scientific">Polyplax serrata</name>
    <name type="common">Common mouse louse</name>
    <dbReference type="NCBI Taxonomy" id="468196"/>
    <lineage>
        <taxon>Eukaryota</taxon>
        <taxon>Metazoa</taxon>
        <taxon>Ecdysozoa</taxon>
        <taxon>Arthropoda</taxon>
        <taxon>Hexapoda</taxon>
        <taxon>Insecta</taxon>
        <taxon>Pterygota</taxon>
        <taxon>Neoptera</taxon>
        <taxon>Paraneoptera</taxon>
        <taxon>Psocodea</taxon>
        <taxon>Troctomorpha</taxon>
        <taxon>Phthiraptera</taxon>
        <taxon>Anoplura</taxon>
        <taxon>Polyplacidae</taxon>
        <taxon>Polyplax</taxon>
    </lineage>
</organism>
<keyword evidence="2" id="KW-1185">Reference proteome</keyword>
<name>A0ABR1AGN3_POLSC</name>
<evidence type="ECO:0000313" key="1">
    <source>
        <dbReference type="EMBL" id="KAK6619120.1"/>
    </source>
</evidence>
<reference evidence="1 2" key="1">
    <citation type="submission" date="2023-09" db="EMBL/GenBank/DDBJ databases">
        <title>Genomes of two closely related lineages of the louse Polyplax serrata with different host specificities.</title>
        <authorList>
            <person name="Martinu J."/>
            <person name="Tarabai H."/>
            <person name="Stefka J."/>
            <person name="Hypsa V."/>
        </authorList>
    </citation>
    <scope>NUCLEOTIDE SEQUENCE [LARGE SCALE GENOMIC DNA]</scope>
    <source>
        <strain evidence="1">98ZLc_SE</strain>
    </source>
</reference>
<dbReference type="EMBL" id="JAWJWF010000049">
    <property type="protein sequence ID" value="KAK6619120.1"/>
    <property type="molecule type" value="Genomic_DNA"/>
</dbReference>
<accession>A0ABR1AGN3</accession>